<evidence type="ECO:0000313" key="8">
    <source>
        <dbReference type="Proteomes" id="UP000188318"/>
    </source>
</evidence>
<feature type="transmembrane region" description="Helical" evidence="6">
    <location>
        <begin position="15"/>
        <end position="35"/>
    </location>
</feature>
<protein>
    <recommendedName>
        <fullName evidence="9">Terpene cyclase</fullName>
    </recommendedName>
</protein>
<gene>
    <name evidence="7" type="ORF">ASPCADRAFT_211204</name>
</gene>
<feature type="transmembrane region" description="Helical" evidence="6">
    <location>
        <begin position="209"/>
        <end position="230"/>
    </location>
</feature>
<keyword evidence="4 6" id="KW-1133">Transmembrane helix</keyword>
<dbReference type="AlphaFoldDB" id="A0A1R3RA89"/>
<dbReference type="Pfam" id="PF25129">
    <property type="entry name" value="Pyr4-TMTC"/>
    <property type="match status" value="1"/>
</dbReference>
<comment type="similarity">
    <text evidence="2">Belongs to the paxB family.</text>
</comment>
<evidence type="ECO:0000256" key="2">
    <source>
        <dbReference type="ARBA" id="ARBA00006757"/>
    </source>
</evidence>
<keyword evidence="3 6" id="KW-0812">Transmembrane</keyword>
<reference evidence="8" key="1">
    <citation type="journal article" date="2017" name="Genome Biol.">
        <title>Comparative genomics reveals high biological diversity and specific adaptations in the industrially and medically important fungal genus Aspergillus.</title>
        <authorList>
            <person name="de Vries R.P."/>
            <person name="Riley R."/>
            <person name="Wiebenga A."/>
            <person name="Aguilar-Osorio G."/>
            <person name="Amillis S."/>
            <person name="Uchima C.A."/>
            <person name="Anderluh G."/>
            <person name="Asadollahi M."/>
            <person name="Askin M."/>
            <person name="Barry K."/>
            <person name="Battaglia E."/>
            <person name="Bayram O."/>
            <person name="Benocci T."/>
            <person name="Braus-Stromeyer S.A."/>
            <person name="Caldana C."/>
            <person name="Canovas D."/>
            <person name="Cerqueira G.C."/>
            <person name="Chen F."/>
            <person name="Chen W."/>
            <person name="Choi C."/>
            <person name="Clum A."/>
            <person name="Dos Santos R.A."/>
            <person name="Damasio A.R."/>
            <person name="Diallinas G."/>
            <person name="Emri T."/>
            <person name="Fekete E."/>
            <person name="Flipphi M."/>
            <person name="Freyberg S."/>
            <person name="Gallo A."/>
            <person name="Gournas C."/>
            <person name="Habgood R."/>
            <person name="Hainaut M."/>
            <person name="Harispe M.L."/>
            <person name="Henrissat B."/>
            <person name="Hilden K.S."/>
            <person name="Hope R."/>
            <person name="Hossain A."/>
            <person name="Karabika E."/>
            <person name="Karaffa L."/>
            <person name="Karanyi Z."/>
            <person name="Krasevec N."/>
            <person name="Kuo A."/>
            <person name="Kusch H."/>
            <person name="LaButti K."/>
            <person name="Lagendijk E.L."/>
            <person name="Lapidus A."/>
            <person name="Levasseur A."/>
            <person name="Lindquist E."/>
            <person name="Lipzen A."/>
            <person name="Logrieco A.F."/>
            <person name="MacCabe A."/>
            <person name="Maekelae M.R."/>
            <person name="Malavazi I."/>
            <person name="Melin P."/>
            <person name="Meyer V."/>
            <person name="Mielnichuk N."/>
            <person name="Miskei M."/>
            <person name="Molnar A.P."/>
            <person name="Mule G."/>
            <person name="Ngan C.Y."/>
            <person name="Orejas M."/>
            <person name="Orosz E."/>
            <person name="Ouedraogo J.P."/>
            <person name="Overkamp K.M."/>
            <person name="Park H.-S."/>
            <person name="Perrone G."/>
            <person name="Piumi F."/>
            <person name="Punt P.J."/>
            <person name="Ram A.F."/>
            <person name="Ramon A."/>
            <person name="Rauscher S."/>
            <person name="Record E."/>
            <person name="Riano-Pachon D.M."/>
            <person name="Robert V."/>
            <person name="Roehrig J."/>
            <person name="Ruller R."/>
            <person name="Salamov A."/>
            <person name="Salih N.S."/>
            <person name="Samson R.A."/>
            <person name="Sandor E."/>
            <person name="Sanguinetti M."/>
            <person name="Schuetze T."/>
            <person name="Sepcic K."/>
            <person name="Shelest E."/>
            <person name="Sherlock G."/>
            <person name="Sophianopoulou V."/>
            <person name="Squina F.M."/>
            <person name="Sun H."/>
            <person name="Susca A."/>
            <person name="Todd R.B."/>
            <person name="Tsang A."/>
            <person name="Unkles S.E."/>
            <person name="van de Wiele N."/>
            <person name="van Rossen-Uffink D."/>
            <person name="Oliveira J.V."/>
            <person name="Vesth T.C."/>
            <person name="Visser J."/>
            <person name="Yu J.-H."/>
            <person name="Zhou M."/>
            <person name="Andersen M.R."/>
            <person name="Archer D.B."/>
            <person name="Baker S.E."/>
            <person name="Benoit I."/>
            <person name="Brakhage A.A."/>
            <person name="Braus G.H."/>
            <person name="Fischer R."/>
            <person name="Frisvad J.C."/>
            <person name="Goldman G.H."/>
            <person name="Houbraken J."/>
            <person name="Oakley B."/>
            <person name="Pocsi I."/>
            <person name="Scazzocchio C."/>
            <person name="Seiboth B."/>
            <person name="vanKuyk P.A."/>
            <person name="Wortman J."/>
            <person name="Dyer P.S."/>
            <person name="Grigoriev I.V."/>
        </authorList>
    </citation>
    <scope>NUCLEOTIDE SEQUENCE [LARGE SCALE GENOMIC DNA]</scope>
    <source>
        <strain evidence="8">ITEM 5010</strain>
    </source>
</reference>
<dbReference type="VEuPathDB" id="FungiDB:ASPCADRAFT_211204"/>
<organism evidence="7 8">
    <name type="scientific">Aspergillus carbonarius (strain ITEM 5010)</name>
    <dbReference type="NCBI Taxonomy" id="602072"/>
    <lineage>
        <taxon>Eukaryota</taxon>
        <taxon>Fungi</taxon>
        <taxon>Dikarya</taxon>
        <taxon>Ascomycota</taxon>
        <taxon>Pezizomycotina</taxon>
        <taxon>Eurotiomycetes</taxon>
        <taxon>Eurotiomycetidae</taxon>
        <taxon>Eurotiales</taxon>
        <taxon>Aspergillaceae</taxon>
        <taxon>Aspergillus</taxon>
        <taxon>Aspergillus subgen. Circumdati</taxon>
    </lineage>
</organism>
<sequence>MSVNPSESPNLMSPAWILPVSVVGMLLWCISYILMIREGIRTKSYTMPLFALANNFAWEIVFALHFADTPVKNAAFVVWAVIDVGLVWQTLKYGKYEWVHAPLVRDNLGKILFGLTCWCMLGHWVFLGWWFSRFDDPTECKFWDGGLSQLFISVLSLNQLITRGHTGANTIAIWLTRTLATILMPYLPLFWRTYSWPETYTYVHMPLGVYLWLTALVCDLIYGALLLYISKRERVLPDGRKVSIYVEHGKPT</sequence>
<dbReference type="OrthoDB" id="5294024at2759"/>
<evidence type="ECO:0000313" key="7">
    <source>
        <dbReference type="EMBL" id="OOF91377.1"/>
    </source>
</evidence>
<proteinExistence type="inferred from homology"/>
<dbReference type="GO" id="GO:0016020">
    <property type="term" value="C:membrane"/>
    <property type="evidence" value="ECO:0007669"/>
    <property type="project" value="UniProtKB-SubCell"/>
</dbReference>
<feature type="transmembrane region" description="Helical" evidence="6">
    <location>
        <begin position="73"/>
        <end position="91"/>
    </location>
</feature>
<name>A0A1R3RA89_ASPC5</name>
<keyword evidence="5 6" id="KW-0472">Membrane</keyword>
<evidence type="ECO:0000256" key="1">
    <source>
        <dbReference type="ARBA" id="ARBA00004141"/>
    </source>
</evidence>
<evidence type="ECO:0000256" key="4">
    <source>
        <dbReference type="ARBA" id="ARBA00022989"/>
    </source>
</evidence>
<feature type="transmembrane region" description="Helical" evidence="6">
    <location>
        <begin position="111"/>
        <end position="130"/>
    </location>
</feature>
<evidence type="ECO:0000256" key="6">
    <source>
        <dbReference type="SAM" id="Phobius"/>
    </source>
</evidence>
<keyword evidence="8" id="KW-1185">Reference proteome</keyword>
<dbReference type="Proteomes" id="UP000188318">
    <property type="component" value="Unassembled WGS sequence"/>
</dbReference>
<comment type="subcellular location">
    <subcellularLocation>
        <location evidence="1">Membrane</location>
        <topology evidence="1">Multi-pass membrane protein</topology>
    </subcellularLocation>
</comment>
<dbReference type="PANTHER" id="PTHR42038:SF2">
    <property type="entry name" value="TERPENE CYCLASE AUSL"/>
    <property type="match status" value="1"/>
</dbReference>
<dbReference type="GO" id="GO:0016829">
    <property type="term" value="F:lyase activity"/>
    <property type="evidence" value="ECO:0007669"/>
    <property type="project" value="InterPro"/>
</dbReference>
<evidence type="ECO:0000256" key="3">
    <source>
        <dbReference type="ARBA" id="ARBA00022692"/>
    </source>
</evidence>
<dbReference type="PANTHER" id="PTHR42038">
    <property type="match status" value="1"/>
</dbReference>
<evidence type="ECO:0008006" key="9">
    <source>
        <dbReference type="Google" id="ProtNLM"/>
    </source>
</evidence>
<evidence type="ECO:0000256" key="5">
    <source>
        <dbReference type="ARBA" id="ARBA00023136"/>
    </source>
</evidence>
<accession>A0A1R3RA89</accession>
<dbReference type="InterPro" id="IPR039020">
    <property type="entry name" value="PaxB-like"/>
</dbReference>
<dbReference type="EMBL" id="KV907511">
    <property type="protein sequence ID" value="OOF91377.1"/>
    <property type="molecule type" value="Genomic_DNA"/>
</dbReference>
<dbReference type="OMA" id="QRGHTRG"/>
<feature type="transmembrane region" description="Helical" evidence="6">
    <location>
        <begin position="168"/>
        <end position="189"/>
    </location>
</feature>